<dbReference type="InterPro" id="IPR028098">
    <property type="entry name" value="Glyco_trans_4-like_N"/>
</dbReference>
<dbReference type="InterPro" id="IPR001296">
    <property type="entry name" value="Glyco_trans_1"/>
</dbReference>
<reference evidence="5" key="1">
    <citation type="journal article" date="2019" name="Int. J. Syst. Evol. Microbiol.">
        <title>The Global Catalogue of Microorganisms (GCM) 10K type strain sequencing project: providing services to taxonomists for standard genome sequencing and annotation.</title>
        <authorList>
            <consortium name="The Broad Institute Genomics Platform"/>
            <consortium name="The Broad Institute Genome Sequencing Center for Infectious Disease"/>
            <person name="Wu L."/>
            <person name="Ma J."/>
        </authorList>
    </citation>
    <scope>NUCLEOTIDE SEQUENCE [LARGE SCALE GENOMIC DNA]</scope>
    <source>
        <strain evidence="5">KCTC 23098</strain>
    </source>
</reference>
<evidence type="ECO:0000313" key="4">
    <source>
        <dbReference type="EMBL" id="MFD2965581.1"/>
    </source>
</evidence>
<name>A0ABW6BBR0_9SPHI</name>
<evidence type="ECO:0000259" key="2">
    <source>
        <dbReference type="Pfam" id="PF00534"/>
    </source>
</evidence>
<dbReference type="EMBL" id="JBHUPA010000039">
    <property type="protein sequence ID" value="MFD2965581.1"/>
    <property type="molecule type" value="Genomic_DNA"/>
</dbReference>
<sequence>MIIYINGKFLSQRLTGVQRYALEITKRLIQARKDVKILVPPAIDLKKVELPHERILQFGSFKNAILWEQIELPRYLKKEQNHVIVSLCNIGTLFSKRQIICVHDMSFAVNPTWFTRSFSMYYNFMVPRLVNRAYKVITVSEFSKREIQQRLRKPNLDISVIYNAPSERFMIDGLQSRETLQDDFFLFVGSQDPRKNLQLLLKLFADEEFQKERLIVVGGKTKSFNKVELQQLPNVEFKEKCDDTELSLLYRNAKALINPSLYEGFGLPLVEAMASGCLLILSDIEVFKEIAGGGALYFRSNSLDAARESIRSFLKLDKEKKADMRLQNLKRSRDFTWNNSTDKLLQVIDHL</sequence>
<dbReference type="Pfam" id="PF13439">
    <property type="entry name" value="Glyco_transf_4"/>
    <property type="match status" value="1"/>
</dbReference>
<keyword evidence="5" id="KW-1185">Reference proteome</keyword>
<keyword evidence="1" id="KW-0808">Transferase</keyword>
<feature type="domain" description="Glycosyltransferase subfamily 4-like N-terminal" evidence="3">
    <location>
        <begin position="16"/>
        <end position="163"/>
    </location>
</feature>
<accession>A0ABW6BBR0</accession>
<evidence type="ECO:0000259" key="3">
    <source>
        <dbReference type="Pfam" id="PF13439"/>
    </source>
</evidence>
<gene>
    <name evidence="4" type="ORF">ACFS6J_27525</name>
</gene>
<dbReference type="SUPFAM" id="SSF53756">
    <property type="entry name" value="UDP-Glycosyltransferase/glycogen phosphorylase"/>
    <property type="match status" value="1"/>
</dbReference>
<dbReference type="Gene3D" id="3.40.50.2000">
    <property type="entry name" value="Glycogen Phosphorylase B"/>
    <property type="match status" value="2"/>
</dbReference>
<proteinExistence type="predicted"/>
<dbReference type="Pfam" id="PF00534">
    <property type="entry name" value="Glycos_transf_1"/>
    <property type="match status" value="1"/>
</dbReference>
<dbReference type="CDD" id="cd03809">
    <property type="entry name" value="GT4_MtfB-like"/>
    <property type="match status" value="1"/>
</dbReference>
<comment type="caution">
    <text evidence="4">The sequence shown here is derived from an EMBL/GenBank/DDBJ whole genome shotgun (WGS) entry which is preliminary data.</text>
</comment>
<protein>
    <submittedName>
        <fullName evidence="4">Glycosyltransferase family 4 protein</fullName>
    </submittedName>
</protein>
<evidence type="ECO:0000256" key="1">
    <source>
        <dbReference type="ARBA" id="ARBA00022679"/>
    </source>
</evidence>
<evidence type="ECO:0000313" key="5">
    <source>
        <dbReference type="Proteomes" id="UP001597560"/>
    </source>
</evidence>
<dbReference type="PANTHER" id="PTHR46401:SF2">
    <property type="entry name" value="GLYCOSYLTRANSFERASE WBBK-RELATED"/>
    <property type="match status" value="1"/>
</dbReference>
<dbReference type="PANTHER" id="PTHR46401">
    <property type="entry name" value="GLYCOSYLTRANSFERASE WBBK-RELATED"/>
    <property type="match status" value="1"/>
</dbReference>
<dbReference type="Proteomes" id="UP001597560">
    <property type="component" value="Unassembled WGS sequence"/>
</dbReference>
<organism evidence="4 5">
    <name type="scientific">Olivibacter jilunii</name>
    <dbReference type="NCBI Taxonomy" id="985016"/>
    <lineage>
        <taxon>Bacteria</taxon>
        <taxon>Pseudomonadati</taxon>
        <taxon>Bacteroidota</taxon>
        <taxon>Sphingobacteriia</taxon>
        <taxon>Sphingobacteriales</taxon>
        <taxon>Sphingobacteriaceae</taxon>
        <taxon>Olivibacter</taxon>
    </lineage>
</organism>
<dbReference type="RefSeq" id="WP_377613501.1">
    <property type="nucleotide sequence ID" value="NZ_JBHUPA010000039.1"/>
</dbReference>
<feature type="domain" description="Glycosyl transferase family 1" evidence="2">
    <location>
        <begin position="180"/>
        <end position="324"/>
    </location>
</feature>